<reference evidence="1" key="1">
    <citation type="journal article" date="2023" name="Science">
        <title>Genome structures resolve the early diversification of teleost fishes.</title>
        <authorList>
            <person name="Parey E."/>
            <person name="Louis A."/>
            <person name="Montfort J."/>
            <person name="Bouchez O."/>
            <person name="Roques C."/>
            <person name="Iampietro C."/>
            <person name="Lluch J."/>
            <person name="Castinel A."/>
            <person name="Donnadieu C."/>
            <person name="Desvignes T."/>
            <person name="Floi Bucao C."/>
            <person name="Jouanno E."/>
            <person name="Wen M."/>
            <person name="Mejri S."/>
            <person name="Dirks R."/>
            <person name="Jansen H."/>
            <person name="Henkel C."/>
            <person name="Chen W.J."/>
            <person name="Zahm M."/>
            <person name="Cabau C."/>
            <person name="Klopp C."/>
            <person name="Thompson A.W."/>
            <person name="Robinson-Rechavi M."/>
            <person name="Braasch I."/>
            <person name="Lecointre G."/>
            <person name="Bobe J."/>
            <person name="Postlethwait J.H."/>
            <person name="Berthelot C."/>
            <person name="Roest Crollius H."/>
            <person name="Guiguen Y."/>
        </authorList>
    </citation>
    <scope>NUCLEOTIDE SEQUENCE</scope>
    <source>
        <strain evidence="1">WJC10195</strain>
    </source>
</reference>
<gene>
    <name evidence="1" type="ORF">SKAU_G00356420</name>
</gene>
<organism evidence="1 2">
    <name type="scientific">Synaphobranchus kaupii</name>
    <name type="common">Kaup's arrowtooth eel</name>
    <dbReference type="NCBI Taxonomy" id="118154"/>
    <lineage>
        <taxon>Eukaryota</taxon>
        <taxon>Metazoa</taxon>
        <taxon>Chordata</taxon>
        <taxon>Craniata</taxon>
        <taxon>Vertebrata</taxon>
        <taxon>Euteleostomi</taxon>
        <taxon>Actinopterygii</taxon>
        <taxon>Neopterygii</taxon>
        <taxon>Teleostei</taxon>
        <taxon>Anguilliformes</taxon>
        <taxon>Synaphobranchidae</taxon>
        <taxon>Synaphobranchus</taxon>
    </lineage>
</organism>
<accession>A0A9Q1EHE9</accession>
<sequence length="122" mass="13960">MVPAWAMKMRENLNPFADQIQRLARISLKRETGNKTTNAICGQRAIDLTGCLHNVKPGWHITDRLSGTETHRPTASGVCNRQATERLYLTRTFSDPKWLYKDGFQNSRDSRDSFRHGSKDNP</sequence>
<dbReference type="EMBL" id="JAINUF010000017">
    <property type="protein sequence ID" value="KAJ8338856.1"/>
    <property type="molecule type" value="Genomic_DNA"/>
</dbReference>
<name>A0A9Q1EHE9_SYNKA</name>
<comment type="caution">
    <text evidence="1">The sequence shown here is derived from an EMBL/GenBank/DDBJ whole genome shotgun (WGS) entry which is preliminary data.</text>
</comment>
<proteinExistence type="predicted"/>
<dbReference type="Proteomes" id="UP001152622">
    <property type="component" value="Chromosome 17"/>
</dbReference>
<protein>
    <submittedName>
        <fullName evidence="1">Uncharacterized protein</fullName>
    </submittedName>
</protein>
<evidence type="ECO:0000313" key="1">
    <source>
        <dbReference type="EMBL" id="KAJ8338856.1"/>
    </source>
</evidence>
<dbReference type="AlphaFoldDB" id="A0A9Q1EHE9"/>
<keyword evidence="2" id="KW-1185">Reference proteome</keyword>
<evidence type="ECO:0000313" key="2">
    <source>
        <dbReference type="Proteomes" id="UP001152622"/>
    </source>
</evidence>